<comment type="subcellular location">
    <subcellularLocation>
        <location evidence="1">Periplasm</location>
    </subcellularLocation>
</comment>
<evidence type="ECO:0000256" key="5">
    <source>
        <dbReference type="ARBA" id="ARBA00022764"/>
    </source>
</evidence>
<dbReference type="PANTHER" id="PTHR35936">
    <property type="entry name" value="MEMBRANE-BOUND LYTIC MUREIN TRANSGLYCOSYLASE F"/>
    <property type="match status" value="1"/>
</dbReference>
<evidence type="ECO:0000256" key="3">
    <source>
        <dbReference type="ARBA" id="ARBA00022448"/>
    </source>
</evidence>
<dbReference type="NCBIfam" id="TIGR01096">
    <property type="entry name" value="3A0103s03R"/>
    <property type="match status" value="1"/>
</dbReference>
<evidence type="ECO:0000256" key="6">
    <source>
        <dbReference type="RuleBase" id="RU003744"/>
    </source>
</evidence>
<feature type="chain" id="PRO_5046322512" evidence="7">
    <location>
        <begin position="24"/>
        <end position="260"/>
    </location>
</feature>
<dbReference type="SMART" id="SM00079">
    <property type="entry name" value="PBPe"/>
    <property type="match status" value="1"/>
</dbReference>
<gene>
    <name evidence="10" type="ORF">ACFTOW_12200</name>
</gene>
<sequence length="260" mass="27961">MNTLLKTLGCAAVLAAFGLSAQAQSLPDTLTIGTEGAYPPFNFTDADGNVQGFEVDLGNALCAEMGVTCTWVTQDWDGLIPGLLARKYDAIMASLLITEPRKEVITFSDKYYQVPARFAVPKDSDIEISAEGLEGKVIGTQRATSFENFLSSEMPGAELRLYGTMDEAYLDLESGRVDAVMGDIIGLAEGFLTQDTGETYEMRGPEFTGVAYFGEGVGMGVRKEDAAIAEAASEAIKTLRDNGTYQELSDKWFNADVYGG</sequence>
<evidence type="ECO:0000256" key="7">
    <source>
        <dbReference type="SAM" id="SignalP"/>
    </source>
</evidence>
<dbReference type="InterPro" id="IPR018313">
    <property type="entry name" value="SBP_3_CS"/>
</dbReference>
<evidence type="ECO:0000256" key="2">
    <source>
        <dbReference type="ARBA" id="ARBA00010333"/>
    </source>
</evidence>
<dbReference type="InterPro" id="IPR001638">
    <property type="entry name" value="Solute-binding_3/MltF_N"/>
</dbReference>
<dbReference type="InterPro" id="IPR001320">
    <property type="entry name" value="Iontro_rcpt_C"/>
</dbReference>
<comment type="similarity">
    <text evidence="2 6">Belongs to the bacterial solute-binding protein 3 family.</text>
</comment>
<evidence type="ECO:0000313" key="10">
    <source>
        <dbReference type="EMBL" id="MFD1510163.1"/>
    </source>
</evidence>
<feature type="domain" description="Ionotropic glutamate receptor C-terminal" evidence="9">
    <location>
        <begin position="29"/>
        <end position="255"/>
    </location>
</feature>
<dbReference type="Proteomes" id="UP001597186">
    <property type="component" value="Unassembled WGS sequence"/>
</dbReference>
<dbReference type="SUPFAM" id="SSF53850">
    <property type="entry name" value="Periplasmic binding protein-like II"/>
    <property type="match status" value="1"/>
</dbReference>
<protein>
    <submittedName>
        <fullName evidence="10">Lysine/arginine/ornithine ABC transporter substrate-binding protein</fullName>
    </submittedName>
</protein>
<accession>A0ABW4EJJ5</accession>
<evidence type="ECO:0000256" key="1">
    <source>
        <dbReference type="ARBA" id="ARBA00004418"/>
    </source>
</evidence>
<dbReference type="PROSITE" id="PS01039">
    <property type="entry name" value="SBP_BACTERIAL_3"/>
    <property type="match status" value="1"/>
</dbReference>
<keyword evidence="3" id="KW-0813">Transport</keyword>
<dbReference type="SMART" id="SM00062">
    <property type="entry name" value="PBPb"/>
    <property type="match status" value="1"/>
</dbReference>
<reference evidence="11" key="1">
    <citation type="journal article" date="2019" name="Int. J. Syst. Evol. Microbiol.">
        <title>The Global Catalogue of Microorganisms (GCM) 10K type strain sequencing project: providing services to taxonomists for standard genome sequencing and annotation.</title>
        <authorList>
            <consortium name="The Broad Institute Genomics Platform"/>
            <consortium name="The Broad Institute Genome Sequencing Center for Infectious Disease"/>
            <person name="Wu L."/>
            <person name="Ma J."/>
        </authorList>
    </citation>
    <scope>NUCLEOTIDE SEQUENCE [LARGE SCALE GENOMIC DNA]</scope>
    <source>
        <strain evidence="11">CGMCC 1.12477</strain>
    </source>
</reference>
<dbReference type="Gene3D" id="3.40.190.10">
    <property type="entry name" value="Periplasmic binding protein-like II"/>
    <property type="match status" value="2"/>
</dbReference>
<dbReference type="RefSeq" id="WP_379916060.1">
    <property type="nucleotide sequence ID" value="NZ_JBHUDD010000059.1"/>
</dbReference>
<keyword evidence="4 7" id="KW-0732">Signal</keyword>
<dbReference type="Pfam" id="PF00497">
    <property type="entry name" value="SBP_bac_3"/>
    <property type="match status" value="1"/>
</dbReference>
<dbReference type="InterPro" id="IPR005768">
    <property type="entry name" value="Lys_Arg_Orn-bd"/>
</dbReference>
<comment type="caution">
    <text evidence="10">The sequence shown here is derived from an EMBL/GenBank/DDBJ whole genome shotgun (WGS) entry which is preliminary data.</text>
</comment>
<evidence type="ECO:0000259" key="9">
    <source>
        <dbReference type="SMART" id="SM00079"/>
    </source>
</evidence>
<evidence type="ECO:0000313" key="11">
    <source>
        <dbReference type="Proteomes" id="UP001597186"/>
    </source>
</evidence>
<dbReference type="EMBL" id="JBHUDD010000059">
    <property type="protein sequence ID" value="MFD1510163.1"/>
    <property type="molecule type" value="Genomic_DNA"/>
</dbReference>
<dbReference type="PANTHER" id="PTHR35936:SF17">
    <property type="entry name" value="ARGININE-BINDING EXTRACELLULAR PROTEIN ARTP"/>
    <property type="match status" value="1"/>
</dbReference>
<evidence type="ECO:0000259" key="8">
    <source>
        <dbReference type="SMART" id="SM00062"/>
    </source>
</evidence>
<evidence type="ECO:0000256" key="4">
    <source>
        <dbReference type="ARBA" id="ARBA00022729"/>
    </source>
</evidence>
<name>A0ABW4EJJ5_9RHOB</name>
<proteinExistence type="inferred from homology"/>
<organism evidence="10 11">
    <name type="scientific">Lacimonas salitolerans</name>
    <dbReference type="NCBI Taxonomy" id="1323750"/>
    <lineage>
        <taxon>Bacteria</taxon>
        <taxon>Pseudomonadati</taxon>
        <taxon>Pseudomonadota</taxon>
        <taxon>Alphaproteobacteria</taxon>
        <taxon>Rhodobacterales</taxon>
        <taxon>Paracoccaceae</taxon>
        <taxon>Lacimonas</taxon>
    </lineage>
</organism>
<feature type="domain" description="Solute-binding protein family 3/N-terminal" evidence="8">
    <location>
        <begin position="29"/>
        <end position="256"/>
    </location>
</feature>
<feature type="signal peptide" evidence="7">
    <location>
        <begin position="1"/>
        <end position="23"/>
    </location>
</feature>
<keyword evidence="11" id="KW-1185">Reference proteome</keyword>
<keyword evidence="5" id="KW-0574">Periplasm</keyword>